<dbReference type="PROSITE" id="PS50893">
    <property type="entry name" value="ABC_TRANSPORTER_2"/>
    <property type="match status" value="1"/>
</dbReference>
<dbReference type="Gene3D" id="3.40.50.300">
    <property type="entry name" value="P-loop containing nucleotide triphosphate hydrolases"/>
    <property type="match status" value="1"/>
</dbReference>
<feature type="domain" description="ABC transporter" evidence="5">
    <location>
        <begin position="10"/>
        <end position="233"/>
    </location>
</feature>
<keyword evidence="2" id="KW-0547">Nucleotide-binding</keyword>
<dbReference type="GO" id="GO:0005524">
    <property type="term" value="F:ATP binding"/>
    <property type="evidence" value="ECO:0007669"/>
    <property type="project" value="UniProtKB-KW"/>
</dbReference>
<dbReference type="Pfam" id="PF00005">
    <property type="entry name" value="ABC_tran"/>
    <property type="match status" value="1"/>
</dbReference>
<keyword evidence="7" id="KW-1185">Reference proteome</keyword>
<gene>
    <name evidence="6" type="ORF">CLR69_15360</name>
</gene>
<name>A0A9X8P497_9GAMM</name>
<evidence type="ECO:0000313" key="6">
    <source>
        <dbReference type="EMBL" id="RYC41505.1"/>
    </source>
</evidence>
<dbReference type="SMART" id="SM00382">
    <property type="entry name" value="AAA"/>
    <property type="match status" value="1"/>
</dbReference>
<dbReference type="InterPro" id="IPR015854">
    <property type="entry name" value="ABC_transpr_LolD-like"/>
</dbReference>
<sequence length="233" mass="24954">MSNERVTNLICLQGISHTYSTGASSQSVLHDISLSIPAGQSCAIVGASGSGKSTLLNIIGLLDQPVSGRLLLAGKDMAKANADERAIMRNQIIGFVFQSFNLLPRLDALDNVALPLTYRGASRQAARQAAQVQLARVGLAERSHHRPADLSGGQRQRVAIARALVGEPALLLADEPTGNLDSQTADDIITLLLILNREQGTTLVMVTHDEGMACRMARRIQVQDGRVYEVNHA</sequence>
<evidence type="ECO:0000256" key="1">
    <source>
        <dbReference type="ARBA" id="ARBA00022448"/>
    </source>
</evidence>
<dbReference type="OrthoDB" id="9801477at2"/>
<dbReference type="InterPro" id="IPR017911">
    <property type="entry name" value="MacB-like_ATP-bd"/>
</dbReference>
<dbReference type="GO" id="GO:0022857">
    <property type="term" value="F:transmembrane transporter activity"/>
    <property type="evidence" value="ECO:0007669"/>
    <property type="project" value="TreeGrafter"/>
</dbReference>
<evidence type="ECO:0000256" key="4">
    <source>
        <dbReference type="ARBA" id="ARBA00038388"/>
    </source>
</evidence>
<dbReference type="Proteomes" id="UP001138460">
    <property type="component" value="Unassembled WGS sequence"/>
</dbReference>
<dbReference type="AlphaFoldDB" id="A0A9X8P497"/>
<dbReference type="CDD" id="cd03255">
    <property type="entry name" value="ABC_MJ0796_LolCDE_FtsE"/>
    <property type="match status" value="1"/>
</dbReference>
<proteinExistence type="inferred from homology"/>
<keyword evidence="3 6" id="KW-0067">ATP-binding</keyword>
<dbReference type="InterPro" id="IPR027417">
    <property type="entry name" value="P-loop_NTPase"/>
</dbReference>
<dbReference type="SUPFAM" id="SSF52540">
    <property type="entry name" value="P-loop containing nucleoside triphosphate hydrolases"/>
    <property type="match status" value="1"/>
</dbReference>
<dbReference type="PROSITE" id="PS00211">
    <property type="entry name" value="ABC_TRANSPORTER_1"/>
    <property type="match status" value="1"/>
</dbReference>
<evidence type="ECO:0000256" key="2">
    <source>
        <dbReference type="ARBA" id="ARBA00022741"/>
    </source>
</evidence>
<dbReference type="GO" id="GO:1902495">
    <property type="term" value="C:transmembrane transporter complex"/>
    <property type="evidence" value="ECO:0007669"/>
    <property type="project" value="UniProtKB-ARBA"/>
</dbReference>
<dbReference type="InterPro" id="IPR017871">
    <property type="entry name" value="ABC_transporter-like_CS"/>
</dbReference>
<protein>
    <submittedName>
        <fullName evidence="6">ABC transporter ATP-binding protein</fullName>
    </submittedName>
</protein>
<comment type="similarity">
    <text evidence="4">Belongs to the ABC transporter superfamily. Macrolide exporter (TC 3.A.1.122) family.</text>
</comment>
<evidence type="ECO:0000256" key="3">
    <source>
        <dbReference type="ARBA" id="ARBA00022840"/>
    </source>
</evidence>
<dbReference type="InterPro" id="IPR003439">
    <property type="entry name" value="ABC_transporter-like_ATP-bd"/>
</dbReference>
<evidence type="ECO:0000313" key="7">
    <source>
        <dbReference type="Proteomes" id="UP001138460"/>
    </source>
</evidence>
<dbReference type="EMBL" id="NWTM01000002">
    <property type="protein sequence ID" value="RYC41505.1"/>
    <property type="molecule type" value="Genomic_DNA"/>
</dbReference>
<organism evidence="6 7">
    <name type="scientific">Pectobacterium zantedeschiae</name>
    <dbReference type="NCBI Taxonomy" id="2034769"/>
    <lineage>
        <taxon>Bacteria</taxon>
        <taxon>Pseudomonadati</taxon>
        <taxon>Pseudomonadota</taxon>
        <taxon>Gammaproteobacteria</taxon>
        <taxon>Enterobacterales</taxon>
        <taxon>Pectobacteriaceae</taxon>
        <taxon>Pectobacterium</taxon>
    </lineage>
</organism>
<comment type="caution">
    <text evidence="6">The sequence shown here is derived from an EMBL/GenBank/DDBJ whole genome shotgun (WGS) entry which is preliminary data.</text>
</comment>
<dbReference type="RefSeq" id="WP_129712288.1">
    <property type="nucleotide sequence ID" value="NZ_JBEHFA010000001.1"/>
</dbReference>
<dbReference type="InterPro" id="IPR003593">
    <property type="entry name" value="AAA+_ATPase"/>
</dbReference>
<dbReference type="PANTHER" id="PTHR24220:SF86">
    <property type="entry name" value="ABC TRANSPORTER ABCH.1"/>
    <property type="match status" value="1"/>
</dbReference>
<dbReference type="GO" id="GO:0016887">
    <property type="term" value="F:ATP hydrolysis activity"/>
    <property type="evidence" value="ECO:0007669"/>
    <property type="project" value="InterPro"/>
</dbReference>
<dbReference type="PANTHER" id="PTHR24220">
    <property type="entry name" value="IMPORT ATP-BINDING PROTEIN"/>
    <property type="match status" value="1"/>
</dbReference>
<dbReference type="GO" id="GO:0005886">
    <property type="term" value="C:plasma membrane"/>
    <property type="evidence" value="ECO:0007669"/>
    <property type="project" value="TreeGrafter"/>
</dbReference>
<reference evidence="6 7" key="1">
    <citation type="journal article" date="2018" name="Syst. Appl. Microbiol.">
        <title>Pectobacterium zantedeschiae sp. nov. a new species of a soft rot pathogen isolated from Calla lily (Zantedeschia spp.).</title>
        <authorList>
            <person name="Waleron M."/>
            <person name="Misztak A."/>
            <person name="Waleron M."/>
            <person name="Franczuk M."/>
            <person name="Jonca J."/>
            <person name="Wielgomas B."/>
            <person name="Mikicinski A."/>
            <person name="Popovic T."/>
            <person name="Waleron K."/>
        </authorList>
    </citation>
    <scope>NUCLEOTIDE SEQUENCE [LARGE SCALE GENOMIC DNA]</scope>
    <source>
        <strain evidence="6 7">9M</strain>
    </source>
</reference>
<keyword evidence="1" id="KW-0813">Transport</keyword>
<dbReference type="FunFam" id="3.40.50.300:FF:000032">
    <property type="entry name" value="Export ABC transporter ATP-binding protein"/>
    <property type="match status" value="1"/>
</dbReference>
<accession>A0A9X8P497</accession>
<evidence type="ECO:0000259" key="5">
    <source>
        <dbReference type="PROSITE" id="PS50893"/>
    </source>
</evidence>